<feature type="non-terminal residue" evidence="3">
    <location>
        <position position="1"/>
    </location>
</feature>
<dbReference type="PANTHER" id="PTHR36851:SF1">
    <property type="entry name" value="GLYCO_TRANS_2-LIKE DOMAIN-CONTAINING PROTEIN"/>
    <property type="match status" value="1"/>
</dbReference>
<name>A0A1G2H5Q6_9BACT</name>
<dbReference type="PANTHER" id="PTHR36851">
    <property type="entry name" value="UNNAMED PRODUCT"/>
    <property type="match status" value="1"/>
</dbReference>
<protein>
    <recommendedName>
        <fullName evidence="2">Glycosyltransferase 2-like domain-containing protein</fullName>
    </recommendedName>
</protein>
<feature type="transmembrane region" description="Helical" evidence="1">
    <location>
        <begin position="374"/>
        <end position="397"/>
    </location>
</feature>
<evidence type="ECO:0000313" key="4">
    <source>
        <dbReference type="Proteomes" id="UP000177932"/>
    </source>
</evidence>
<keyword evidence="1" id="KW-0812">Transmembrane</keyword>
<accession>A0A1G2H5Q6</accession>
<sequence length="419" mass="48303">SRKVKIKSYKDLWHLVILPSYKEPYEVVKGAIDSIAKSEWPKQNMILVMAVEESGGDEGYPVAARIKEEYKSIFPNFFIIKHPSNLPGESPGKGSNERCAGVWAKDNFIDNRNIPYENVIVSSLDSDTVVYPQYFTCLAYHYLTCENPLRSSFQPIPLFVNNIWEAPAISRVISFSSTFWHAMNQERPEKLLTFSSHSMSFKALVDVGFWQANVVSEDSRIFWQCLFYYDGDYKVVPLYYPVCMDANVARNLLRTLINVYKQQRRWAYGSADIAYFLFGFMKNKKMKTSQKLHHGFYVTEGFYSWGTNAILIFVLGWLPLALGGDEFNTTLLSFNLPRITRFLLTIGMVGIISSVFLSLVLLPPRPPEHGKRKYIVMVLQWLLIPATLIIFGAFPAIEAQTRLMFARYLPFWPTEKFRK</sequence>
<dbReference type="Proteomes" id="UP000177932">
    <property type="component" value="Unassembled WGS sequence"/>
</dbReference>
<dbReference type="Gene3D" id="3.90.550.10">
    <property type="entry name" value="Spore Coat Polysaccharide Biosynthesis Protein SpsA, Chain A"/>
    <property type="match status" value="1"/>
</dbReference>
<dbReference type="STRING" id="1802158.A2827_01285"/>
<dbReference type="AlphaFoldDB" id="A0A1G2H5Q6"/>
<evidence type="ECO:0000259" key="2">
    <source>
        <dbReference type="Pfam" id="PF13632"/>
    </source>
</evidence>
<dbReference type="Pfam" id="PF13632">
    <property type="entry name" value="Glyco_trans_2_3"/>
    <property type="match status" value="1"/>
</dbReference>
<organism evidence="3 4">
    <name type="scientific">Candidatus Spechtbacteria bacterium RIFCSPHIGHO2_01_FULL_43_30</name>
    <dbReference type="NCBI Taxonomy" id="1802158"/>
    <lineage>
        <taxon>Bacteria</taxon>
        <taxon>Candidatus Spechtiibacteriota</taxon>
    </lineage>
</organism>
<evidence type="ECO:0000256" key="1">
    <source>
        <dbReference type="SAM" id="Phobius"/>
    </source>
</evidence>
<keyword evidence="1" id="KW-0472">Membrane</keyword>
<feature type="transmembrane region" description="Helical" evidence="1">
    <location>
        <begin position="342"/>
        <end position="362"/>
    </location>
</feature>
<keyword evidence="1" id="KW-1133">Transmembrane helix</keyword>
<feature type="domain" description="Glycosyltransferase 2-like" evidence="2">
    <location>
        <begin position="121"/>
        <end position="317"/>
    </location>
</feature>
<gene>
    <name evidence="3" type="ORF">A2827_01285</name>
</gene>
<evidence type="ECO:0000313" key="3">
    <source>
        <dbReference type="EMBL" id="OGZ57660.1"/>
    </source>
</evidence>
<dbReference type="InterPro" id="IPR001173">
    <property type="entry name" value="Glyco_trans_2-like"/>
</dbReference>
<dbReference type="EMBL" id="MHOD01000025">
    <property type="protein sequence ID" value="OGZ57660.1"/>
    <property type="molecule type" value="Genomic_DNA"/>
</dbReference>
<proteinExistence type="predicted"/>
<reference evidence="3 4" key="1">
    <citation type="journal article" date="2016" name="Nat. Commun.">
        <title>Thousands of microbial genomes shed light on interconnected biogeochemical processes in an aquifer system.</title>
        <authorList>
            <person name="Anantharaman K."/>
            <person name="Brown C.T."/>
            <person name="Hug L.A."/>
            <person name="Sharon I."/>
            <person name="Castelle C.J."/>
            <person name="Probst A.J."/>
            <person name="Thomas B.C."/>
            <person name="Singh A."/>
            <person name="Wilkins M.J."/>
            <person name="Karaoz U."/>
            <person name="Brodie E.L."/>
            <person name="Williams K.H."/>
            <person name="Hubbard S.S."/>
            <person name="Banfield J.F."/>
        </authorList>
    </citation>
    <scope>NUCLEOTIDE SEQUENCE [LARGE SCALE GENOMIC DNA]</scope>
</reference>
<dbReference type="InterPro" id="IPR029044">
    <property type="entry name" value="Nucleotide-diphossugar_trans"/>
</dbReference>
<comment type="caution">
    <text evidence="3">The sequence shown here is derived from an EMBL/GenBank/DDBJ whole genome shotgun (WGS) entry which is preliminary data.</text>
</comment>
<dbReference type="SUPFAM" id="SSF53448">
    <property type="entry name" value="Nucleotide-diphospho-sugar transferases"/>
    <property type="match status" value="1"/>
</dbReference>
<feature type="transmembrane region" description="Helical" evidence="1">
    <location>
        <begin position="302"/>
        <end position="322"/>
    </location>
</feature>